<name>A0ABP8G8B4_9BACT</name>
<dbReference type="NCBIfam" id="TIGR01007">
    <property type="entry name" value="eps_fam"/>
    <property type="match status" value="1"/>
</dbReference>
<dbReference type="SUPFAM" id="SSF52540">
    <property type="entry name" value="P-loop containing nucleoside triphosphate hydrolases"/>
    <property type="match status" value="1"/>
</dbReference>
<evidence type="ECO:0000256" key="13">
    <source>
        <dbReference type="ARBA" id="ARBA00023136"/>
    </source>
</evidence>
<keyword evidence="13 17" id="KW-0472">Membrane</keyword>
<keyword evidence="7" id="KW-0808">Transferase</keyword>
<evidence type="ECO:0000256" key="12">
    <source>
        <dbReference type="ARBA" id="ARBA00022989"/>
    </source>
</evidence>
<evidence type="ECO:0000256" key="3">
    <source>
        <dbReference type="ARBA" id="ARBA00008883"/>
    </source>
</evidence>
<dbReference type="InterPro" id="IPR027417">
    <property type="entry name" value="P-loop_NTPase"/>
</dbReference>
<feature type="transmembrane region" description="Helical" evidence="17">
    <location>
        <begin position="33"/>
        <end position="52"/>
    </location>
</feature>
<dbReference type="CDD" id="cd05387">
    <property type="entry name" value="BY-kinase"/>
    <property type="match status" value="1"/>
</dbReference>
<evidence type="ECO:0000256" key="14">
    <source>
        <dbReference type="ARBA" id="ARBA00023137"/>
    </source>
</evidence>
<comment type="subcellular location">
    <subcellularLocation>
        <location evidence="1">Cell inner membrane</location>
        <topology evidence="1">Multi-pass membrane protein</topology>
    </subcellularLocation>
</comment>
<dbReference type="Proteomes" id="UP001501207">
    <property type="component" value="Unassembled WGS sequence"/>
</dbReference>
<evidence type="ECO:0000256" key="11">
    <source>
        <dbReference type="ARBA" id="ARBA00022840"/>
    </source>
</evidence>
<dbReference type="InterPro" id="IPR003856">
    <property type="entry name" value="LPS_length_determ_N"/>
</dbReference>
<dbReference type="InterPro" id="IPR050445">
    <property type="entry name" value="Bact_polysacc_biosynth/exp"/>
</dbReference>
<feature type="domain" description="Polysaccharide chain length determinant N-terminal" evidence="18">
    <location>
        <begin position="19"/>
        <end position="115"/>
    </location>
</feature>
<keyword evidence="10 21" id="KW-0418">Kinase</keyword>
<evidence type="ECO:0000313" key="21">
    <source>
        <dbReference type="EMBL" id="GAA4319456.1"/>
    </source>
</evidence>
<comment type="caution">
    <text evidence="21">The sequence shown here is derived from an EMBL/GenBank/DDBJ whole genome shotgun (WGS) entry which is preliminary data.</text>
</comment>
<keyword evidence="8 17" id="KW-0812">Transmembrane</keyword>
<dbReference type="Pfam" id="PF13614">
    <property type="entry name" value="AAA_31"/>
    <property type="match status" value="1"/>
</dbReference>
<dbReference type="Gene3D" id="3.40.50.300">
    <property type="entry name" value="P-loop containing nucleotide triphosphate hydrolases"/>
    <property type="match status" value="1"/>
</dbReference>
<dbReference type="EMBL" id="BAABFN010000022">
    <property type="protein sequence ID" value="GAA4319456.1"/>
    <property type="molecule type" value="Genomic_DNA"/>
</dbReference>
<sequence length="797" mass="90024">MTTYSYKTSRTKRNVRSPDDIDFSLIFRRILSGWPVILASIAIFILGAFLYLKYASPVWQITGKMLVEDQPDRLSGSLGFLADNQLTDLGSFAPNANNEVQVLNSRSLMTEVVNDMHLNITTYRKNGLATLELYGQAPFETGIRYKGPVTQTSEYKVNILKNRKLHLVNEEENIDITTDWMDSVRLKEYTLVFKPRQITADEASDNYLVIVTPAEQAVEELSDNFEASLSDKQATTIDLVLDYPDQEKGEAVLQKIIDCYLDANLQNKVKTANSTLAFIDDRLSMVSNELQNVEKELERYKSRNDLADIEEQSKTLIGNASSYFDKLNEQEIQISVTEDLERYLSKPGNEQTVPTSLIVPDPSFSTAVNQYNTLLLEKDRLSLSLTSHNPALENLDLQISNARKNLLKGLSAYKNGLIIAKNRIGDNFAGLERKLRNVPAKERIFIDYSRQQNVKQQLYLFLLQKKEETAISKTSTLSNARIIDNAKSDRYPFKPQKKIIYAFAVLAGCIIPIIGLQLREALHVKLRNKADIEQVTDIPVVGEISHNHYGENIVVHEKTRSAISEHFRNLRTNLQFLIRNDAVQKVILFTSSMGEEGKSFLSANLANTLAISGKKVVMIELDLRKPKLSSYLGMNNHYGYSNYIAGGDHDDIWSIIRPSSFNKNCFVISSGPIPPNPAELLLNEKLGILIDKLKENFDYIIIDSPPAGLVSDALIIEKFTDITLYVARIGRTHKLQLKHLNELRDSGKLKNVYLVVNDIHAKYNGYGGYGYGGYGYGYLEDEKTDWLKRILGKKAVS</sequence>
<evidence type="ECO:0000256" key="1">
    <source>
        <dbReference type="ARBA" id="ARBA00004429"/>
    </source>
</evidence>
<evidence type="ECO:0000256" key="2">
    <source>
        <dbReference type="ARBA" id="ARBA00007316"/>
    </source>
</evidence>
<evidence type="ECO:0000256" key="16">
    <source>
        <dbReference type="SAM" id="Coils"/>
    </source>
</evidence>
<dbReference type="PANTHER" id="PTHR32309">
    <property type="entry name" value="TYROSINE-PROTEIN KINASE"/>
    <property type="match status" value="1"/>
</dbReference>
<evidence type="ECO:0000259" key="20">
    <source>
        <dbReference type="Pfam" id="PF13807"/>
    </source>
</evidence>
<evidence type="ECO:0000256" key="9">
    <source>
        <dbReference type="ARBA" id="ARBA00022741"/>
    </source>
</evidence>
<keyword evidence="5" id="KW-1003">Cell membrane</keyword>
<protein>
    <recommendedName>
        <fullName evidence="4">non-specific protein-tyrosine kinase</fullName>
        <ecNumber evidence="4">2.7.10.2</ecNumber>
    </recommendedName>
</protein>
<dbReference type="GO" id="GO:0016301">
    <property type="term" value="F:kinase activity"/>
    <property type="evidence" value="ECO:0007669"/>
    <property type="project" value="UniProtKB-KW"/>
</dbReference>
<evidence type="ECO:0000256" key="10">
    <source>
        <dbReference type="ARBA" id="ARBA00022777"/>
    </source>
</evidence>
<evidence type="ECO:0000256" key="7">
    <source>
        <dbReference type="ARBA" id="ARBA00022679"/>
    </source>
</evidence>
<evidence type="ECO:0000256" key="17">
    <source>
        <dbReference type="SAM" id="Phobius"/>
    </source>
</evidence>
<dbReference type="RefSeq" id="WP_344981417.1">
    <property type="nucleotide sequence ID" value="NZ_BAABFN010000022.1"/>
</dbReference>
<evidence type="ECO:0000256" key="8">
    <source>
        <dbReference type="ARBA" id="ARBA00022692"/>
    </source>
</evidence>
<evidence type="ECO:0000256" key="4">
    <source>
        <dbReference type="ARBA" id="ARBA00011903"/>
    </source>
</evidence>
<accession>A0ABP8G8B4</accession>
<dbReference type="PANTHER" id="PTHR32309:SF13">
    <property type="entry name" value="FERRIC ENTEROBACTIN TRANSPORT PROTEIN FEPE"/>
    <property type="match status" value="1"/>
</dbReference>
<evidence type="ECO:0000256" key="6">
    <source>
        <dbReference type="ARBA" id="ARBA00022519"/>
    </source>
</evidence>
<organism evidence="21 22">
    <name type="scientific">Compostibacter hankyongensis</name>
    <dbReference type="NCBI Taxonomy" id="1007089"/>
    <lineage>
        <taxon>Bacteria</taxon>
        <taxon>Pseudomonadati</taxon>
        <taxon>Bacteroidota</taxon>
        <taxon>Chitinophagia</taxon>
        <taxon>Chitinophagales</taxon>
        <taxon>Chitinophagaceae</taxon>
        <taxon>Compostibacter</taxon>
    </lineage>
</organism>
<keyword evidence="14" id="KW-0829">Tyrosine-protein kinase</keyword>
<evidence type="ECO:0000256" key="5">
    <source>
        <dbReference type="ARBA" id="ARBA00022475"/>
    </source>
</evidence>
<dbReference type="InterPro" id="IPR025669">
    <property type="entry name" value="AAA_dom"/>
</dbReference>
<comment type="similarity">
    <text evidence="2">Belongs to the CpsD/CapB family.</text>
</comment>
<proteinExistence type="inferred from homology"/>
<evidence type="ECO:0000259" key="18">
    <source>
        <dbReference type="Pfam" id="PF02706"/>
    </source>
</evidence>
<dbReference type="InterPro" id="IPR005702">
    <property type="entry name" value="Wzc-like_C"/>
</dbReference>
<comment type="similarity">
    <text evidence="3">Belongs to the etk/wzc family.</text>
</comment>
<feature type="coiled-coil region" evidence="16">
    <location>
        <begin position="276"/>
        <end position="310"/>
    </location>
</feature>
<evidence type="ECO:0000256" key="15">
    <source>
        <dbReference type="ARBA" id="ARBA00051245"/>
    </source>
</evidence>
<comment type="catalytic activity">
    <reaction evidence="15">
        <text>L-tyrosyl-[protein] + ATP = O-phospho-L-tyrosyl-[protein] + ADP + H(+)</text>
        <dbReference type="Rhea" id="RHEA:10596"/>
        <dbReference type="Rhea" id="RHEA-COMP:10136"/>
        <dbReference type="Rhea" id="RHEA-COMP:20101"/>
        <dbReference type="ChEBI" id="CHEBI:15378"/>
        <dbReference type="ChEBI" id="CHEBI:30616"/>
        <dbReference type="ChEBI" id="CHEBI:46858"/>
        <dbReference type="ChEBI" id="CHEBI:61978"/>
        <dbReference type="ChEBI" id="CHEBI:456216"/>
        <dbReference type="EC" id="2.7.10.2"/>
    </reaction>
</comment>
<evidence type="ECO:0000313" key="22">
    <source>
        <dbReference type="Proteomes" id="UP001501207"/>
    </source>
</evidence>
<dbReference type="Pfam" id="PF02706">
    <property type="entry name" value="Wzz"/>
    <property type="match status" value="1"/>
</dbReference>
<keyword evidence="6" id="KW-0997">Cell inner membrane</keyword>
<gene>
    <name evidence="21" type="ORF">GCM10023143_32910</name>
</gene>
<keyword evidence="12 17" id="KW-1133">Transmembrane helix</keyword>
<feature type="domain" description="AAA" evidence="19">
    <location>
        <begin position="585"/>
        <end position="707"/>
    </location>
</feature>
<keyword evidence="22" id="KW-1185">Reference proteome</keyword>
<keyword evidence="11" id="KW-0067">ATP-binding</keyword>
<reference evidence="22" key="1">
    <citation type="journal article" date="2019" name="Int. J. Syst. Evol. Microbiol.">
        <title>The Global Catalogue of Microorganisms (GCM) 10K type strain sequencing project: providing services to taxonomists for standard genome sequencing and annotation.</title>
        <authorList>
            <consortium name="The Broad Institute Genomics Platform"/>
            <consortium name="The Broad Institute Genome Sequencing Center for Infectious Disease"/>
            <person name="Wu L."/>
            <person name="Ma J."/>
        </authorList>
    </citation>
    <scope>NUCLEOTIDE SEQUENCE [LARGE SCALE GENOMIC DNA]</scope>
    <source>
        <strain evidence="22">JCM 17664</strain>
    </source>
</reference>
<evidence type="ECO:0000259" key="19">
    <source>
        <dbReference type="Pfam" id="PF13614"/>
    </source>
</evidence>
<dbReference type="EC" id="2.7.10.2" evidence="4"/>
<dbReference type="InterPro" id="IPR032807">
    <property type="entry name" value="GNVR"/>
</dbReference>
<feature type="domain" description="Tyrosine-protein kinase G-rich" evidence="20">
    <location>
        <begin position="448"/>
        <end position="520"/>
    </location>
</feature>
<dbReference type="Pfam" id="PF13807">
    <property type="entry name" value="GNVR"/>
    <property type="match status" value="1"/>
</dbReference>
<keyword evidence="9" id="KW-0547">Nucleotide-binding</keyword>
<keyword evidence="16" id="KW-0175">Coiled coil</keyword>